<feature type="domain" description="EamA" evidence="2">
    <location>
        <begin position="155"/>
        <end position="288"/>
    </location>
</feature>
<proteinExistence type="predicted"/>
<dbReference type="GO" id="GO:0016020">
    <property type="term" value="C:membrane"/>
    <property type="evidence" value="ECO:0007669"/>
    <property type="project" value="InterPro"/>
</dbReference>
<dbReference type="SUPFAM" id="SSF103481">
    <property type="entry name" value="Multidrug resistance efflux transporter EmrE"/>
    <property type="match status" value="2"/>
</dbReference>
<dbReference type="EMBL" id="CP030840">
    <property type="protein sequence ID" value="AXC13942.1"/>
    <property type="molecule type" value="Genomic_DNA"/>
</dbReference>
<sequence>MKASQGAKKLTLPLCIGITLVLWASSFPAIRAGLSGYAPQHLVLLRLLTASGAFILIAPFARIRVPKPRHLPSLLLLGLIGIGGYNLALSYGETHVPSGTASLLVNCAPVITALLAMFFLKERIRPRAWLGLIVSLGGVAVVVTTLNSRVALDPWALLVVLAAALQAVFFVLQKRLLASYRPLELTCYSMWSGTLASLFFLPGFVNACRTSPLHATLSVVYLGVFPAAFAYLTWAVVLSRLPASKAGSLLYIVPLLAFVIAWFWLGERPQISTLCGGVLALAGVVLVTTARALPVGPAMSKIV</sequence>
<dbReference type="InterPro" id="IPR037185">
    <property type="entry name" value="EmrE-like"/>
</dbReference>
<gene>
    <name evidence="3" type="ORF">ACPOL_4672</name>
</gene>
<feature type="transmembrane region" description="Helical" evidence="1">
    <location>
        <begin position="41"/>
        <end position="61"/>
    </location>
</feature>
<evidence type="ECO:0000256" key="1">
    <source>
        <dbReference type="SAM" id="Phobius"/>
    </source>
</evidence>
<keyword evidence="1" id="KW-0472">Membrane</keyword>
<feature type="transmembrane region" description="Helical" evidence="1">
    <location>
        <begin position="73"/>
        <end position="91"/>
    </location>
</feature>
<dbReference type="PANTHER" id="PTHR12715">
    <property type="entry name" value="TRANSPORTER, DRUG/METABOLITE EXPORTER FAMILY"/>
    <property type="match status" value="1"/>
</dbReference>
<feature type="transmembrane region" description="Helical" evidence="1">
    <location>
        <begin position="249"/>
        <end position="265"/>
    </location>
</feature>
<reference evidence="3 4" key="1">
    <citation type="journal article" date="2018" name="Front. Microbiol.">
        <title>Hydrolytic Capabilities as a Key to Environmental Success: Chitinolytic and Cellulolytic Acidobacteria From Acidic Sub-arctic Soils and Boreal Peatlands.</title>
        <authorList>
            <person name="Belova S.E."/>
            <person name="Ravin N.V."/>
            <person name="Pankratov T.A."/>
            <person name="Rakitin A.L."/>
            <person name="Ivanova A.A."/>
            <person name="Beletsky A.V."/>
            <person name="Mardanov A.V."/>
            <person name="Sinninghe Damste J.S."/>
            <person name="Dedysh S.N."/>
        </authorList>
    </citation>
    <scope>NUCLEOTIDE SEQUENCE [LARGE SCALE GENOMIC DNA]</scope>
    <source>
        <strain evidence="3 4">SBC82</strain>
    </source>
</reference>
<feature type="domain" description="EamA" evidence="2">
    <location>
        <begin position="18"/>
        <end position="143"/>
    </location>
</feature>
<feature type="transmembrane region" description="Helical" evidence="1">
    <location>
        <begin position="217"/>
        <end position="237"/>
    </location>
</feature>
<name>A0A2Z5G473_9BACT</name>
<feature type="transmembrane region" description="Helical" evidence="1">
    <location>
        <begin position="154"/>
        <end position="173"/>
    </location>
</feature>
<organism evidence="3 4">
    <name type="scientific">Acidisarcina polymorpha</name>
    <dbReference type="NCBI Taxonomy" id="2211140"/>
    <lineage>
        <taxon>Bacteria</taxon>
        <taxon>Pseudomonadati</taxon>
        <taxon>Acidobacteriota</taxon>
        <taxon>Terriglobia</taxon>
        <taxon>Terriglobales</taxon>
        <taxon>Acidobacteriaceae</taxon>
        <taxon>Acidisarcina</taxon>
    </lineage>
</organism>
<evidence type="ECO:0000259" key="2">
    <source>
        <dbReference type="Pfam" id="PF00892"/>
    </source>
</evidence>
<accession>A0A2Z5G473</accession>
<dbReference type="Proteomes" id="UP000253606">
    <property type="component" value="Chromosome"/>
</dbReference>
<feature type="transmembrane region" description="Helical" evidence="1">
    <location>
        <begin position="127"/>
        <end position="148"/>
    </location>
</feature>
<keyword evidence="1" id="KW-0812">Transmembrane</keyword>
<dbReference type="PANTHER" id="PTHR12715:SF4">
    <property type="entry name" value="EAMA DOMAIN-CONTAINING PROTEIN"/>
    <property type="match status" value="1"/>
</dbReference>
<dbReference type="InterPro" id="IPR000620">
    <property type="entry name" value="EamA_dom"/>
</dbReference>
<protein>
    <submittedName>
        <fullName evidence="3">Permease of the drug/metabolite transporter (DMT) superfamily</fullName>
    </submittedName>
</protein>
<feature type="transmembrane region" description="Helical" evidence="1">
    <location>
        <begin position="185"/>
        <end position="205"/>
    </location>
</feature>
<keyword evidence="4" id="KW-1185">Reference proteome</keyword>
<dbReference type="AlphaFoldDB" id="A0A2Z5G473"/>
<dbReference type="KEGG" id="abas:ACPOL_4672"/>
<dbReference type="InterPro" id="IPR052756">
    <property type="entry name" value="Alkyne_AA_exporter"/>
</dbReference>
<dbReference type="Gene3D" id="1.10.3730.20">
    <property type="match status" value="1"/>
</dbReference>
<feature type="transmembrane region" description="Helical" evidence="1">
    <location>
        <begin position="271"/>
        <end position="293"/>
    </location>
</feature>
<evidence type="ECO:0000313" key="4">
    <source>
        <dbReference type="Proteomes" id="UP000253606"/>
    </source>
</evidence>
<keyword evidence="1" id="KW-1133">Transmembrane helix</keyword>
<dbReference type="Pfam" id="PF00892">
    <property type="entry name" value="EamA"/>
    <property type="match status" value="2"/>
</dbReference>
<feature type="transmembrane region" description="Helical" evidence="1">
    <location>
        <begin position="103"/>
        <end position="120"/>
    </location>
</feature>
<dbReference type="RefSeq" id="WP_201758919.1">
    <property type="nucleotide sequence ID" value="NZ_CP030840.1"/>
</dbReference>
<evidence type="ECO:0000313" key="3">
    <source>
        <dbReference type="EMBL" id="AXC13942.1"/>
    </source>
</evidence>